<proteinExistence type="predicted"/>
<evidence type="ECO:0000256" key="1">
    <source>
        <dbReference type="ARBA" id="ARBA00022729"/>
    </source>
</evidence>
<dbReference type="PANTHER" id="PTHR36504">
    <property type="entry name" value="LIPOPOLYSACCHARIDE EXPORT SYSTEM PROTEIN LPTA"/>
    <property type="match status" value="1"/>
</dbReference>
<keyword evidence="1 2" id="KW-0732">Signal</keyword>
<sequence length="168" mass="19233">MYYMLKKGFLIALCLFFPSSQIFAFDLKNGDIDIQADSLKILIDENRAEFIGNAVVKQGLLTVKADKLDLFFQKNQFERITFFQNIKVYMGGQVAQGDMAQYSKNDPIFRLTGNVRLIQNNNEIHGDLFTYNIKTQEAKIKTKKNAITPQKNRVKAKFNFSSKKDVGS</sequence>
<dbReference type="EMBL" id="CP110820">
    <property type="protein sequence ID" value="WPX96146.1"/>
    <property type="molecule type" value="Genomic_DNA"/>
</dbReference>
<evidence type="ECO:0000259" key="3">
    <source>
        <dbReference type="Pfam" id="PF03968"/>
    </source>
</evidence>
<feature type="chain" id="PRO_5047038770" evidence="2">
    <location>
        <begin position="25"/>
        <end position="168"/>
    </location>
</feature>
<protein>
    <submittedName>
        <fullName evidence="4">LtpD-like OstA family protein</fullName>
    </submittedName>
</protein>
<accession>A0ABZ0UJ67</accession>
<feature type="signal peptide" evidence="2">
    <location>
        <begin position="1"/>
        <end position="24"/>
    </location>
</feature>
<evidence type="ECO:0000256" key="2">
    <source>
        <dbReference type="SAM" id="SignalP"/>
    </source>
</evidence>
<dbReference type="InterPro" id="IPR052037">
    <property type="entry name" value="LPS_export_LptA"/>
</dbReference>
<organism evidence="4 5">
    <name type="scientific">Candidatus Bandiella euplotis</name>
    <dbReference type="NCBI Taxonomy" id="1664265"/>
    <lineage>
        <taxon>Bacteria</taxon>
        <taxon>Pseudomonadati</taxon>
        <taxon>Pseudomonadota</taxon>
        <taxon>Alphaproteobacteria</taxon>
        <taxon>Rickettsiales</taxon>
        <taxon>Candidatus Midichloriaceae</taxon>
        <taxon>Candidatus Bandiella</taxon>
    </lineage>
</organism>
<dbReference type="Pfam" id="PF03968">
    <property type="entry name" value="LptD_N"/>
    <property type="match status" value="1"/>
</dbReference>
<gene>
    <name evidence="4" type="ORF">Bandiella_00255</name>
</gene>
<keyword evidence="5" id="KW-1185">Reference proteome</keyword>
<dbReference type="Gene3D" id="2.60.450.10">
    <property type="entry name" value="Lipopolysaccharide (LPS) transport protein A like domain"/>
    <property type="match status" value="1"/>
</dbReference>
<dbReference type="Proteomes" id="UP001327219">
    <property type="component" value="Chromosome"/>
</dbReference>
<evidence type="ECO:0000313" key="5">
    <source>
        <dbReference type="Proteomes" id="UP001327219"/>
    </source>
</evidence>
<name>A0ABZ0UJ67_9RICK</name>
<dbReference type="PANTHER" id="PTHR36504:SF1">
    <property type="entry name" value="LIPOPOLYSACCHARIDE EXPORT SYSTEM PROTEIN LPTA"/>
    <property type="match status" value="1"/>
</dbReference>
<evidence type="ECO:0000313" key="4">
    <source>
        <dbReference type="EMBL" id="WPX96146.1"/>
    </source>
</evidence>
<dbReference type="InterPro" id="IPR005653">
    <property type="entry name" value="OstA-like_N"/>
</dbReference>
<feature type="domain" description="Organic solvent tolerance-like N-terminal" evidence="3">
    <location>
        <begin position="33"/>
        <end position="136"/>
    </location>
</feature>
<reference evidence="4 5" key="1">
    <citation type="submission" date="2022-11" db="EMBL/GenBank/DDBJ databases">
        <title>Host association and intracellularity evolved multiple times independently in the Rickettsiales.</title>
        <authorList>
            <person name="Castelli M."/>
            <person name="Nardi T."/>
            <person name="Gammuto L."/>
            <person name="Bellinzona G."/>
            <person name="Sabaneyeva E."/>
            <person name="Potekhin A."/>
            <person name="Serra V."/>
            <person name="Petroni G."/>
            <person name="Sassera D."/>
        </authorList>
    </citation>
    <scope>NUCLEOTIDE SEQUENCE [LARGE SCALE GENOMIC DNA]</scope>
    <source>
        <strain evidence="4 5">NDG2</strain>
    </source>
</reference>